<organism evidence="12">
    <name type="scientific">uncultured Nocardioidaceae bacterium</name>
    <dbReference type="NCBI Taxonomy" id="253824"/>
    <lineage>
        <taxon>Bacteria</taxon>
        <taxon>Bacillati</taxon>
        <taxon>Actinomycetota</taxon>
        <taxon>Actinomycetes</taxon>
        <taxon>Propionibacteriales</taxon>
        <taxon>Nocardioidaceae</taxon>
        <taxon>environmental samples</taxon>
    </lineage>
</organism>
<dbReference type="PROSITE" id="PS50850">
    <property type="entry name" value="MFS"/>
    <property type="match status" value="1"/>
</dbReference>
<dbReference type="PROSITE" id="PS00889">
    <property type="entry name" value="CNMP_BINDING_2"/>
    <property type="match status" value="1"/>
</dbReference>
<gene>
    <name evidence="12" type="ORF">AVDCRST_MAG36-464</name>
</gene>
<evidence type="ECO:0000256" key="7">
    <source>
        <dbReference type="ARBA" id="ARBA00038075"/>
    </source>
</evidence>
<dbReference type="PROSITE" id="PS00888">
    <property type="entry name" value="CNMP_BINDING_1"/>
    <property type="match status" value="1"/>
</dbReference>
<evidence type="ECO:0000256" key="8">
    <source>
        <dbReference type="ARBA" id="ARBA00040914"/>
    </source>
</evidence>
<feature type="transmembrane region" description="Helical" evidence="9">
    <location>
        <begin position="262"/>
        <end position="280"/>
    </location>
</feature>
<name>A0A6J4L677_9ACTN</name>
<dbReference type="InterPro" id="IPR020846">
    <property type="entry name" value="MFS_dom"/>
</dbReference>
<dbReference type="InterPro" id="IPR018490">
    <property type="entry name" value="cNMP-bd_dom_sf"/>
</dbReference>
<accession>A0A6J4L677</accession>
<feature type="transmembrane region" description="Helical" evidence="9">
    <location>
        <begin position="48"/>
        <end position="72"/>
    </location>
</feature>
<evidence type="ECO:0000256" key="6">
    <source>
        <dbReference type="ARBA" id="ARBA00023136"/>
    </source>
</evidence>
<dbReference type="CDD" id="cd06173">
    <property type="entry name" value="MFS_MefA_like"/>
    <property type="match status" value="1"/>
</dbReference>
<dbReference type="InterPro" id="IPR000595">
    <property type="entry name" value="cNMP-bd_dom"/>
</dbReference>
<feature type="transmembrane region" description="Helical" evidence="9">
    <location>
        <begin position="84"/>
        <end position="102"/>
    </location>
</feature>
<dbReference type="InterPro" id="IPR011701">
    <property type="entry name" value="MFS"/>
</dbReference>
<keyword evidence="6 9" id="KW-0472">Membrane</keyword>
<evidence type="ECO:0000256" key="9">
    <source>
        <dbReference type="SAM" id="Phobius"/>
    </source>
</evidence>
<evidence type="ECO:0000259" key="11">
    <source>
        <dbReference type="PROSITE" id="PS50850"/>
    </source>
</evidence>
<reference evidence="12" key="1">
    <citation type="submission" date="2020-02" db="EMBL/GenBank/DDBJ databases">
        <authorList>
            <person name="Meier V. D."/>
        </authorList>
    </citation>
    <scope>NUCLEOTIDE SEQUENCE</scope>
    <source>
        <strain evidence="12">AVDCRST_MAG36</strain>
    </source>
</reference>
<evidence type="ECO:0000256" key="5">
    <source>
        <dbReference type="ARBA" id="ARBA00022989"/>
    </source>
</evidence>
<dbReference type="InterPro" id="IPR036259">
    <property type="entry name" value="MFS_trans_sf"/>
</dbReference>
<comment type="subcellular location">
    <subcellularLocation>
        <location evidence="1">Cell inner membrane</location>
        <topology evidence="1">Multi-pass membrane protein</topology>
    </subcellularLocation>
</comment>
<evidence type="ECO:0000313" key="12">
    <source>
        <dbReference type="EMBL" id="CAA9324141.1"/>
    </source>
</evidence>
<evidence type="ECO:0000256" key="3">
    <source>
        <dbReference type="ARBA" id="ARBA00022475"/>
    </source>
</evidence>
<feature type="transmembrane region" description="Helical" evidence="9">
    <location>
        <begin position="292"/>
        <end position="310"/>
    </location>
</feature>
<feature type="transmembrane region" description="Helical" evidence="9">
    <location>
        <begin position="350"/>
        <end position="375"/>
    </location>
</feature>
<dbReference type="InterPro" id="IPR018488">
    <property type="entry name" value="cNMP-bd_CS"/>
</dbReference>
<feature type="transmembrane region" description="Helical" evidence="9">
    <location>
        <begin position="108"/>
        <end position="130"/>
    </location>
</feature>
<evidence type="ECO:0000256" key="4">
    <source>
        <dbReference type="ARBA" id="ARBA00022692"/>
    </source>
</evidence>
<protein>
    <recommendedName>
        <fullName evidence="8">Multidrug efflux pump Tap</fullName>
    </recommendedName>
</protein>
<dbReference type="GO" id="GO:0005886">
    <property type="term" value="C:plasma membrane"/>
    <property type="evidence" value="ECO:0007669"/>
    <property type="project" value="UniProtKB-SubCell"/>
</dbReference>
<keyword evidence="4 9" id="KW-0812">Transmembrane</keyword>
<feature type="domain" description="Cyclic nucleotide-binding" evidence="10">
    <location>
        <begin position="426"/>
        <end position="529"/>
    </location>
</feature>
<keyword evidence="3" id="KW-1003">Cell membrane</keyword>
<dbReference type="EMBL" id="CADCUH010000030">
    <property type="protein sequence ID" value="CAA9324141.1"/>
    <property type="molecule type" value="Genomic_DNA"/>
</dbReference>
<evidence type="ECO:0000259" key="10">
    <source>
        <dbReference type="PROSITE" id="PS50042"/>
    </source>
</evidence>
<dbReference type="Pfam" id="PF00027">
    <property type="entry name" value="cNMP_binding"/>
    <property type="match status" value="1"/>
</dbReference>
<dbReference type="SMART" id="SM00100">
    <property type="entry name" value="cNMP"/>
    <property type="match status" value="1"/>
</dbReference>
<dbReference type="SUPFAM" id="SSF103473">
    <property type="entry name" value="MFS general substrate transporter"/>
    <property type="match status" value="1"/>
</dbReference>
<keyword evidence="2" id="KW-0813">Transport</keyword>
<dbReference type="InterPro" id="IPR014710">
    <property type="entry name" value="RmlC-like_jellyroll"/>
</dbReference>
<feature type="domain" description="Major facilitator superfamily (MFS) profile" evidence="11">
    <location>
        <begin position="1"/>
        <end position="198"/>
    </location>
</feature>
<feature type="transmembrane region" description="Helical" evidence="9">
    <location>
        <begin position="227"/>
        <end position="250"/>
    </location>
</feature>
<keyword evidence="5 9" id="KW-1133">Transmembrane helix</keyword>
<dbReference type="GO" id="GO:0022857">
    <property type="term" value="F:transmembrane transporter activity"/>
    <property type="evidence" value="ECO:0007669"/>
    <property type="project" value="InterPro"/>
</dbReference>
<feature type="transmembrane region" description="Helical" evidence="9">
    <location>
        <begin position="381"/>
        <end position="400"/>
    </location>
</feature>
<dbReference type="CDD" id="cd00038">
    <property type="entry name" value="CAP_ED"/>
    <property type="match status" value="1"/>
</dbReference>
<evidence type="ECO:0000256" key="2">
    <source>
        <dbReference type="ARBA" id="ARBA00022448"/>
    </source>
</evidence>
<feature type="transmembrane region" description="Helical" evidence="9">
    <location>
        <begin position="150"/>
        <end position="169"/>
    </location>
</feature>
<proteinExistence type="inferred from homology"/>
<dbReference type="PRINTS" id="PR01988">
    <property type="entry name" value="EXPORTERBACE"/>
</dbReference>
<dbReference type="PROSITE" id="PS50042">
    <property type="entry name" value="CNMP_BINDING_3"/>
    <property type="match status" value="1"/>
</dbReference>
<evidence type="ECO:0000256" key="1">
    <source>
        <dbReference type="ARBA" id="ARBA00004429"/>
    </source>
</evidence>
<comment type="similarity">
    <text evidence="7">Belongs to the major facilitator superfamily. Drug:H(+) antiporter-3 (DHA3) (TC 2.A.1.21) family.</text>
</comment>
<dbReference type="Gene3D" id="2.60.120.10">
    <property type="entry name" value="Jelly Rolls"/>
    <property type="match status" value="1"/>
</dbReference>
<dbReference type="Pfam" id="PF07690">
    <property type="entry name" value="MFS_1"/>
    <property type="match status" value="1"/>
</dbReference>
<dbReference type="PANTHER" id="PTHR23513">
    <property type="entry name" value="INTEGRAL MEMBRANE EFFLUX PROTEIN-RELATED"/>
    <property type="match status" value="1"/>
</dbReference>
<sequence length="567" mass="58016">MTRGSGLLSSLRHRDFALVMAAFATSSTGSWAYSVALAVHLLDETGSPGWLAAATAARFVPALLFSAYGGVVADRFERVGLMRLLDIALCVTMLALAVEMAVGASPWLVIATVALASTAGTAYGPAVAALTPQLVPEHSLGSANALRNTVDNLCVIVGPALGALALLAGPPWVATTFNAATFAVSAVLLSRLTVRSSPVDVTAGGEAGPLQQALVGIRTITGDAATATLVAFCLVATFVFGTDTVLFVVLSEEVLGTGAEGYGYLLAGLGVGGVAAAALVTRLERLPRLGTVILLGMAGYTVPSLLFLVVDQPVVGFALQCVRGASTLVVDVLAITALQRAVPAERLARVFGAFDGLCFLAILLGSSLTPFALGWWGLDGALWATGLGVPVLCLLGLPWLRRMDEAAAGRRAASASKVALLSRCGLFADVREGVLEQLAGESAYLDVPDGQDVVREGEPADALYVVESGSFGAWQTDDDHAVRPLQEVSAAGVFGEIGLLAGVPRTATVTARTPGRLLRVDGPAFLAALTQNTPSAALLDGASVRLRRTHPQLSLTTPGAPGTGTAG</sequence>
<dbReference type="SUPFAM" id="SSF51206">
    <property type="entry name" value="cAMP-binding domain-like"/>
    <property type="match status" value="1"/>
</dbReference>
<dbReference type="InterPro" id="IPR022324">
    <property type="entry name" value="Bacilysin_exporter_BacE_put"/>
</dbReference>
<dbReference type="PANTHER" id="PTHR23513:SF9">
    <property type="entry name" value="ENTEROBACTIN EXPORTER ENTS"/>
    <property type="match status" value="1"/>
</dbReference>
<dbReference type="AlphaFoldDB" id="A0A6J4L677"/>
<dbReference type="Gene3D" id="1.20.1250.20">
    <property type="entry name" value="MFS general substrate transporter like domains"/>
    <property type="match status" value="1"/>
</dbReference>